<evidence type="ECO:0000256" key="11">
    <source>
        <dbReference type="SAM" id="SignalP"/>
    </source>
</evidence>
<evidence type="ECO:0000259" key="12">
    <source>
        <dbReference type="PROSITE" id="PS50923"/>
    </source>
</evidence>
<keyword evidence="13" id="KW-1185">Reference proteome</keyword>
<dbReference type="PANTHER" id="PTHR11475:SF60">
    <property type="entry name" value="THYROID PEROXIDASE"/>
    <property type="match status" value="1"/>
</dbReference>
<dbReference type="Gene3D" id="1.10.640.10">
    <property type="entry name" value="Haem peroxidase domain superfamily, animal type"/>
    <property type="match status" value="1"/>
</dbReference>
<dbReference type="GO" id="GO:0005615">
    <property type="term" value="C:extracellular space"/>
    <property type="evidence" value="ECO:0007669"/>
    <property type="project" value="TreeGrafter"/>
</dbReference>
<dbReference type="InterPro" id="IPR010255">
    <property type="entry name" value="Haem_peroxidase_sf"/>
</dbReference>
<reference evidence="14" key="1">
    <citation type="submission" date="2025-08" db="UniProtKB">
        <authorList>
            <consortium name="RefSeq"/>
        </authorList>
    </citation>
    <scope>IDENTIFICATION</scope>
</reference>
<dbReference type="InterPro" id="IPR035976">
    <property type="entry name" value="Sushi/SCR/CCP_sf"/>
</dbReference>
<dbReference type="PRINTS" id="PR00457">
    <property type="entry name" value="ANPEROXIDASE"/>
</dbReference>
<dbReference type="CDD" id="cd00033">
    <property type="entry name" value="CCP"/>
    <property type="match status" value="1"/>
</dbReference>
<dbReference type="GO" id="GO:0006979">
    <property type="term" value="P:response to oxidative stress"/>
    <property type="evidence" value="ECO:0007669"/>
    <property type="project" value="InterPro"/>
</dbReference>
<dbReference type="KEGG" id="bspl:114848308"/>
<dbReference type="RefSeq" id="XP_028994547.1">
    <property type="nucleotide sequence ID" value="XM_029138714.3"/>
</dbReference>
<keyword evidence="2 9" id="KW-0349">Heme</keyword>
<dbReference type="SMART" id="SM00032">
    <property type="entry name" value="CCP"/>
    <property type="match status" value="1"/>
</dbReference>
<evidence type="ECO:0000256" key="1">
    <source>
        <dbReference type="ARBA" id="ARBA00001970"/>
    </source>
</evidence>
<evidence type="ECO:0000256" key="4">
    <source>
        <dbReference type="ARBA" id="ARBA00022729"/>
    </source>
</evidence>
<dbReference type="Pfam" id="PF00084">
    <property type="entry name" value="Sushi"/>
    <property type="match status" value="1"/>
</dbReference>
<dbReference type="InterPro" id="IPR037120">
    <property type="entry name" value="Haem_peroxidase_sf_animal"/>
</dbReference>
<dbReference type="GO" id="GO:0004601">
    <property type="term" value="F:peroxidase activity"/>
    <property type="evidence" value="ECO:0007669"/>
    <property type="project" value="UniProtKB-KW"/>
</dbReference>
<protein>
    <submittedName>
        <fullName evidence="14">Thyroid peroxidase</fullName>
    </submittedName>
</protein>
<dbReference type="PANTHER" id="PTHR11475">
    <property type="entry name" value="OXIDASE/PEROXIDASE"/>
    <property type="match status" value="1"/>
</dbReference>
<evidence type="ECO:0000313" key="14">
    <source>
        <dbReference type="RefSeq" id="XP_028994547.1"/>
    </source>
</evidence>
<evidence type="ECO:0000256" key="7">
    <source>
        <dbReference type="ARBA" id="ARBA00023157"/>
    </source>
</evidence>
<dbReference type="Gene3D" id="2.10.70.10">
    <property type="entry name" value="Complement Module, domain 1"/>
    <property type="match status" value="1"/>
</dbReference>
<keyword evidence="4 11" id="KW-0732">Signal</keyword>
<keyword evidence="3 9" id="KW-0479">Metal-binding</keyword>
<evidence type="ECO:0000256" key="10">
    <source>
        <dbReference type="PROSITE-ProRule" id="PRU00302"/>
    </source>
</evidence>
<dbReference type="OrthoDB" id="823504at2759"/>
<evidence type="ECO:0000256" key="2">
    <source>
        <dbReference type="ARBA" id="ARBA00022617"/>
    </source>
</evidence>
<comment type="cofactor">
    <cofactor evidence="1">
        <name>heme b</name>
        <dbReference type="ChEBI" id="CHEBI:60344"/>
    </cofactor>
</comment>
<dbReference type="GeneID" id="114848308"/>
<evidence type="ECO:0000256" key="9">
    <source>
        <dbReference type="PIRSR" id="PIRSR619791-2"/>
    </source>
</evidence>
<keyword evidence="14" id="KW-0575">Peroxidase</keyword>
<gene>
    <name evidence="14" type="primary">tpo</name>
</gene>
<organism evidence="13 14">
    <name type="scientific">Betta splendens</name>
    <name type="common">Siamese fighting fish</name>
    <dbReference type="NCBI Taxonomy" id="158456"/>
    <lineage>
        <taxon>Eukaryota</taxon>
        <taxon>Metazoa</taxon>
        <taxon>Chordata</taxon>
        <taxon>Craniata</taxon>
        <taxon>Vertebrata</taxon>
        <taxon>Euteleostomi</taxon>
        <taxon>Actinopterygii</taxon>
        <taxon>Neopterygii</taxon>
        <taxon>Teleostei</taxon>
        <taxon>Neoteleostei</taxon>
        <taxon>Acanthomorphata</taxon>
        <taxon>Anabantaria</taxon>
        <taxon>Anabantiformes</taxon>
        <taxon>Anabantoidei</taxon>
        <taxon>Osphronemidae</taxon>
        <taxon>Betta</taxon>
    </lineage>
</organism>
<dbReference type="InParanoid" id="A0A6P7LKD0"/>
<evidence type="ECO:0000256" key="5">
    <source>
        <dbReference type="ARBA" id="ARBA00023002"/>
    </source>
</evidence>
<dbReference type="InterPro" id="IPR019791">
    <property type="entry name" value="Haem_peroxidase_animal"/>
</dbReference>
<keyword evidence="5" id="KW-0560">Oxidoreductase</keyword>
<dbReference type="AlphaFoldDB" id="A0A6P7LKD0"/>
<keyword evidence="7" id="KW-1015">Disulfide bond</keyword>
<feature type="domain" description="Sushi" evidence="12">
    <location>
        <begin position="714"/>
        <end position="770"/>
    </location>
</feature>
<comment type="similarity">
    <text evidence="8">Belongs to the peroxidase family. XPO subfamily.</text>
</comment>
<dbReference type="CTD" id="7173"/>
<dbReference type="Pfam" id="PF03098">
    <property type="entry name" value="An_peroxidase"/>
    <property type="match status" value="1"/>
</dbReference>
<dbReference type="PROSITE" id="PS50292">
    <property type="entry name" value="PEROXIDASE_3"/>
    <property type="match status" value="1"/>
</dbReference>
<sequence length="773" mass="86748">MWSVQTIFMLLCYDTVYVPATSTRELLFSSYQESVQIINAALFHSRRRRSSSSSSMRVFTFPRQTESETTESSRAAEVFQTTLQVLKTRAKRLHKRDVTTPELLSWEDVELVAELSQCLPSTHPAVCQHSHLNKYRSISGLCNNRQNPLWGAANTPLVRWLPAEYEDGEREPKGWNRGLLHNGVQLPLPRDVSKQILRSTSKRSEDVYSQLLVDWGQYIDHDMTFTPQSAASAAFESGVDCLNTCENVHPCFPIETDDMLSGPQGCMAFYRSAPACSIHLASDIGQALQQQQMNAITSFIDASVVYGHTPKLERALRNLSGLNGKLAVNEHFEDSKGRAYLPFVAAAPSSCQQDPRGGRVECFRAGDSRVNEVMTLTALHTLWLREHNRIAEALKHMNHHWSPETVYQETRKIIGALHQIITMRDYIPKVIGPASFEQHIGAYRGYDPTVNPAASNVFATAAFRFGHATISPVLRRLNASFQEHEHFPHLRLHHTFFSPWRLVKEGGIEPTLRGVIGTAAAAISADMLVVEEVTERLVVLNVPHYVDLASLNLQRGRDHALPGYNSWRTFCGLRNVKTLEDLEEVVGDAEVAGKILNVYKHPDNIDVWLGGLVENPMPGSRTGPLFACLIGRQMKALRDGDRFWWEAETVFTQQQKTELLKGSVSRVICDNTDIREVPRDSFKYGEYPSDYVSCDRIPSMDLEAWREENSQDLELCPSPANIHNGDFILSSSSGKLVALYSCYHGFKLKGAAALVCEGNKWSNQPPQCTGPHL</sequence>
<dbReference type="SUPFAM" id="SSF57535">
    <property type="entry name" value="Complement control module/SCR domain"/>
    <property type="match status" value="1"/>
</dbReference>
<dbReference type="PROSITE" id="PS50923">
    <property type="entry name" value="SUSHI"/>
    <property type="match status" value="1"/>
</dbReference>
<feature type="binding site" description="axial binding residue" evidence="9">
    <location>
        <position position="467"/>
    </location>
    <ligand>
        <name>heme b</name>
        <dbReference type="ChEBI" id="CHEBI:60344"/>
    </ligand>
    <ligandPart>
        <name>Fe</name>
        <dbReference type="ChEBI" id="CHEBI:18248"/>
    </ligandPart>
</feature>
<dbReference type="SUPFAM" id="SSF48113">
    <property type="entry name" value="Heme-dependent peroxidases"/>
    <property type="match status" value="1"/>
</dbReference>
<evidence type="ECO:0000256" key="6">
    <source>
        <dbReference type="ARBA" id="ARBA00023004"/>
    </source>
</evidence>
<proteinExistence type="inferred from homology"/>
<dbReference type="GO" id="GO:0020037">
    <property type="term" value="F:heme binding"/>
    <property type="evidence" value="ECO:0007669"/>
    <property type="project" value="InterPro"/>
</dbReference>
<dbReference type="InterPro" id="IPR000436">
    <property type="entry name" value="Sushi_SCR_CCP_dom"/>
</dbReference>
<feature type="chain" id="PRO_5027551371" evidence="11">
    <location>
        <begin position="21"/>
        <end position="773"/>
    </location>
</feature>
<evidence type="ECO:0000313" key="13">
    <source>
        <dbReference type="Proteomes" id="UP000515150"/>
    </source>
</evidence>
<evidence type="ECO:0000256" key="8">
    <source>
        <dbReference type="ARBA" id="ARBA00061342"/>
    </source>
</evidence>
<keyword evidence="6 9" id="KW-0408">Iron</keyword>
<dbReference type="FunFam" id="1.10.640.10:FF:000001">
    <property type="entry name" value="Peroxidasin homolog"/>
    <property type="match status" value="1"/>
</dbReference>
<feature type="signal peptide" evidence="11">
    <location>
        <begin position="1"/>
        <end position="20"/>
    </location>
</feature>
<name>A0A6P7LKD0_BETSP</name>
<keyword evidence="10" id="KW-0768">Sushi</keyword>
<dbReference type="Proteomes" id="UP000515150">
    <property type="component" value="Chromosome 22"/>
</dbReference>
<evidence type="ECO:0000256" key="3">
    <source>
        <dbReference type="ARBA" id="ARBA00022723"/>
    </source>
</evidence>
<accession>A0A6P7LKD0</accession>
<dbReference type="GO" id="GO:0046872">
    <property type="term" value="F:metal ion binding"/>
    <property type="evidence" value="ECO:0007669"/>
    <property type="project" value="UniProtKB-KW"/>
</dbReference>
<comment type="caution">
    <text evidence="10">Lacks conserved residue(s) required for the propagation of feature annotation.</text>
</comment>